<reference evidence="2 3" key="1">
    <citation type="journal article" date="2022" name="G3 (Bethesda)">
        <title>Whole-genome sequence and methylome profiling of the almond [Prunus dulcis (Mill.) D.A. Webb] cultivar 'Nonpareil'.</title>
        <authorList>
            <person name="D'Amico-Willman K.M."/>
            <person name="Ouma W.Z."/>
            <person name="Meulia T."/>
            <person name="Sideli G.M."/>
            <person name="Gradziel T.M."/>
            <person name="Fresnedo-Ramirez J."/>
        </authorList>
    </citation>
    <scope>NUCLEOTIDE SEQUENCE [LARGE SCALE GENOMIC DNA]</scope>
    <source>
        <strain evidence="2">Clone GOH B32 T37-40</strain>
    </source>
</reference>
<dbReference type="AlphaFoldDB" id="A0AAD4WF66"/>
<comment type="caution">
    <text evidence="2">The sequence shown here is derived from an EMBL/GenBank/DDBJ whole genome shotgun (WGS) entry which is preliminary data.</text>
</comment>
<proteinExistence type="predicted"/>
<protein>
    <recommendedName>
        <fullName evidence="4">Retrotransposon gag protein</fullName>
    </recommendedName>
</protein>
<feature type="compositionally biased region" description="Basic and acidic residues" evidence="1">
    <location>
        <begin position="181"/>
        <end position="191"/>
    </location>
</feature>
<dbReference type="PANTHER" id="PTHR33437:SF2">
    <property type="entry name" value="OS06G0361200 PROTEIN"/>
    <property type="match status" value="1"/>
</dbReference>
<dbReference type="EMBL" id="JAJFAZ020000002">
    <property type="protein sequence ID" value="KAI5342011.1"/>
    <property type="molecule type" value="Genomic_DNA"/>
</dbReference>
<dbReference type="PANTHER" id="PTHR33437">
    <property type="entry name" value="OS06G0361200 PROTEIN"/>
    <property type="match status" value="1"/>
</dbReference>
<sequence>MEPSREEDRRRRTLKELEEKTYPFPDSDVAGMLEDLLEKKVIELPECKRPEEMNRVNDPKFCKYHRIVSHPVEKCFVLKELIMNLARQGRIELDVDEIADANIATIVTDPCIEEVAGKPNNQGGNGFVGDSSFDDNEGWTLVTRRKPRTKRIPQRQNTQSKRERRKRSSHKRSKTKTRIMAKRELAEKVDH</sequence>
<evidence type="ECO:0000313" key="2">
    <source>
        <dbReference type="EMBL" id="KAI5342011.1"/>
    </source>
</evidence>
<evidence type="ECO:0008006" key="4">
    <source>
        <dbReference type="Google" id="ProtNLM"/>
    </source>
</evidence>
<keyword evidence="3" id="KW-1185">Reference proteome</keyword>
<feature type="compositionally biased region" description="Basic residues" evidence="1">
    <location>
        <begin position="162"/>
        <end position="180"/>
    </location>
</feature>
<feature type="region of interest" description="Disordered" evidence="1">
    <location>
        <begin position="141"/>
        <end position="191"/>
    </location>
</feature>
<name>A0AAD4WF66_PRUDU</name>
<gene>
    <name evidence="2" type="ORF">L3X38_009886</name>
</gene>
<evidence type="ECO:0000256" key="1">
    <source>
        <dbReference type="SAM" id="MobiDB-lite"/>
    </source>
</evidence>
<organism evidence="2 3">
    <name type="scientific">Prunus dulcis</name>
    <name type="common">Almond</name>
    <name type="synonym">Amygdalus dulcis</name>
    <dbReference type="NCBI Taxonomy" id="3755"/>
    <lineage>
        <taxon>Eukaryota</taxon>
        <taxon>Viridiplantae</taxon>
        <taxon>Streptophyta</taxon>
        <taxon>Embryophyta</taxon>
        <taxon>Tracheophyta</taxon>
        <taxon>Spermatophyta</taxon>
        <taxon>Magnoliopsida</taxon>
        <taxon>eudicotyledons</taxon>
        <taxon>Gunneridae</taxon>
        <taxon>Pentapetalae</taxon>
        <taxon>rosids</taxon>
        <taxon>fabids</taxon>
        <taxon>Rosales</taxon>
        <taxon>Rosaceae</taxon>
        <taxon>Amygdaloideae</taxon>
        <taxon>Amygdaleae</taxon>
        <taxon>Prunus</taxon>
    </lineage>
</organism>
<feature type="compositionally biased region" description="Basic residues" evidence="1">
    <location>
        <begin position="143"/>
        <end position="153"/>
    </location>
</feature>
<accession>A0AAD4WF66</accession>
<evidence type="ECO:0000313" key="3">
    <source>
        <dbReference type="Proteomes" id="UP001054821"/>
    </source>
</evidence>
<dbReference type="Proteomes" id="UP001054821">
    <property type="component" value="Chromosome 2"/>
</dbReference>